<evidence type="ECO:0000256" key="1">
    <source>
        <dbReference type="SAM" id="SignalP"/>
    </source>
</evidence>
<organism evidence="2 3">
    <name type="scientific">Delitschia confertaspora ATCC 74209</name>
    <dbReference type="NCBI Taxonomy" id="1513339"/>
    <lineage>
        <taxon>Eukaryota</taxon>
        <taxon>Fungi</taxon>
        <taxon>Dikarya</taxon>
        <taxon>Ascomycota</taxon>
        <taxon>Pezizomycotina</taxon>
        <taxon>Dothideomycetes</taxon>
        <taxon>Pleosporomycetidae</taxon>
        <taxon>Pleosporales</taxon>
        <taxon>Delitschiaceae</taxon>
        <taxon>Delitschia</taxon>
    </lineage>
</organism>
<name>A0A9P4MZG0_9PLEO</name>
<proteinExistence type="predicted"/>
<dbReference type="AlphaFoldDB" id="A0A9P4MZG0"/>
<evidence type="ECO:0000313" key="3">
    <source>
        <dbReference type="Proteomes" id="UP000799536"/>
    </source>
</evidence>
<feature type="signal peptide" evidence="1">
    <location>
        <begin position="1"/>
        <end position="17"/>
    </location>
</feature>
<keyword evidence="1" id="KW-0732">Signal</keyword>
<reference evidence="2" key="1">
    <citation type="journal article" date="2020" name="Stud. Mycol.">
        <title>101 Dothideomycetes genomes: a test case for predicting lifestyles and emergence of pathogens.</title>
        <authorList>
            <person name="Haridas S."/>
            <person name="Albert R."/>
            <person name="Binder M."/>
            <person name="Bloem J."/>
            <person name="Labutti K."/>
            <person name="Salamov A."/>
            <person name="Andreopoulos B."/>
            <person name="Baker S."/>
            <person name="Barry K."/>
            <person name="Bills G."/>
            <person name="Bluhm B."/>
            <person name="Cannon C."/>
            <person name="Castanera R."/>
            <person name="Culley D."/>
            <person name="Daum C."/>
            <person name="Ezra D."/>
            <person name="Gonzalez J."/>
            <person name="Henrissat B."/>
            <person name="Kuo A."/>
            <person name="Liang C."/>
            <person name="Lipzen A."/>
            <person name="Lutzoni F."/>
            <person name="Magnuson J."/>
            <person name="Mondo S."/>
            <person name="Nolan M."/>
            <person name="Ohm R."/>
            <person name="Pangilinan J."/>
            <person name="Park H.-J."/>
            <person name="Ramirez L."/>
            <person name="Alfaro M."/>
            <person name="Sun H."/>
            <person name="Tritt A."/>
            <person name="Yoshinaga Y."/>
            <person name="Zwiers L.-H."/>
            <person name="Turgeon B."/>
            <person name="Goodwin S."/>
            <person name="Spatafora J."/>
            <person name="Crous P."/>
            <person name="Grigoriev I."/>
        </authorList>
    </citation>
    <scope>NUCLEOTIDE SEQUENCE</scope>
    <source>
        <strain evidence="2">ATCC 74209</strain>
    </source>
</reference>
<dbReference type="Proteomes" id="UP000799536">
    <property type="component" value="Unassembled WGS sequence"/>
</dbReference>
<comment type="caution">
    <text evidence="2">The sequence shown here is derived from an EMBL/GenBank/DDBJ whole genome shotgun (WGS) entry which is preliminary data.</text>
</comment>
<evidence type="ECO:0000313" key="2">
    <source>
        <dbReference type="EMBL" id="KAF2205268.1"/>
    </source>
</evidence>
<keyword evidence="3" id="KW-1185">Reference proteome</keyword>
<sequence>MSFILTFLFPICSYIMSRFVSLANLCYKKKRNQSIFFSHSVSTAPCSPNSTAQVLHTRSPADFLLGRGSAATATPIGPPLQCRQCKLRTYINTFCASPTPHREPRDMTQLLVVESQALYVFLSHLLPQSFQIYAYCLLSAGPIILNPRMDIRGVHEPPILSNYSLY</sequence>
<gene>
    <name evidence="2" type="ORF">GQ43DRAFT_43233</name>
</gene>
<accession>A0A9P4MZG0</accession>
<dbReference type="EMBL" id="ML993859">
    <property type="protein sequence ID" value="KAF2205268.1"/>
    <property type="molecule type" value="Genomic_DNA"/>
</dbReference>
<feature type="chain" id="PRO_5040207106" evidence="1">
    <location>
        <begin position="18"/>
        <end position="166"/>
    </location>
</feature>
<protein>
    <submittedName>
        <fullName evidence="2">Uncharacterized protein</fullName>
    </submittedName>
</protein>